<accession>A0A1G7PYV9</accession>
<evidence type="ECO:0000313" key="4">
    <source>
        <dbReference type="Proteomes" id="UP000199623"/>
    </source>
</evidence>
<dbReference type="OrthoDB" id="5185819at2"/>
<gene>
    <name evidence="3" type="ORF">SAMN05216553_104155</name>
</gene>
<protein>
    <submittedName>
        <fullName evidence="3">Uncharacterized conserved protein YndB, AHSA1/START domain</fullName>
    </submittedName>
</protein>
<feature type="domain" description="Activator of Hsp90 ATPase homologue 1/2-like C-terminal" evidence="2">
    <location>
        <begin position="26"/>
        <end position="157"/>
    </location>
</feature>
<dbReference type="InterPro" id="IPR023393">
    <property type="entry name" value="START-like_dom_sf"/>
</dbReference>
<proteinExistence type="inferred from homology"/>
<dbReference type="CDD" id="cd07826">
    <property type="entry name" value="SRPBCC_CalC_Aha1-like_9"/>
    <property type="match status" value="1"/>
</dbReference>
<evidence type="ECO:0000313" key="3">
    <source>
        <dbReference type="EMBL" id="SDF91507.1"/>
    </source>
</evidence>
<dbReference type="STRING" id="200378.SAMN05216553_104155"/>
<dbReference type="AlphaFoldDB" id="A0A1G7PYV9"/>
<comment type="similarity">
    <text evidence="1">Belongs to the AHA1 family.</text>
</comment>
<dbReference type="Pfam" id="PF08327">
    <property type="entry name" value="AHSA1"/>
    <property type="match status" value="1"/>
</dbReference>
<evidence type="ECO:0000256" key="1">
    <source>
        <dbReference type="ARBA" id="ARBA00006817"/>
    </source>
</evidence>
<dbReference type="Proteomes" id="UP000199623">
    <property type="component" value="Unassembled WGS sequence"/>
</dbReference>
<organism evidence="3 4">
    <name type="scientific">Lentzea fradiae</name>
    <dbReference type="NCBI Taxonomy" id="200378"/>
    <lineage>
        <taxon>Bacteria</taxon>
        <taxon>Bacillati</taxon>
        <taxon>Actinomycetota</taxon>
        <taxon>Actinomycetes</taxon>
        <taxon>Pseudonocardiales</taxon>
        <taxon>Pseudonocardiaceae</taxon>
        <taxon>Lentzea</taxon>
    </lineage>
</organism>
<sequence>MSTTTKFGTTVTLPSDTEIAMTRTFDAPAALVWKAFTDPALLRRWLLGPDGWEMPICEVDLRVGGKWRYGWAQPDGSGAFEMHGEYTEVTPYTRICNTEHFEDNPPALTTVEFVETDGRTTMTSTMKLVSQEARDAVLATGMADGAGRSYERLGEILADL</sequence>
<dbReference type="RefSeq" id="WP_090048098.1">
    <property type="nucleotide sequence ID" value="NZ_FNCC01000004.1"/>
</dbReference>
<dbReference type="SUPFAM" id="SSF55961">
    <property type="entry name" value="Bet v1-like"/>
    <property type="match status" value="1"/>
</dbReference>
<dbReference type="EMBL" id="FNCC01000004">
    <property type="protein sequence ID" value="SDF91507.1"/>
    <property type="molecule type" value="Genomic_DNA"/>
</dbReference>
<name>A0A1G7PYV9_9PSEU</name>
<dbReference type="Gene3D" id="3.30.530.20">
    <property type="match status" value="1"/>
</dbReference>
<reference evidence="4" key="1">
    <citation type="submission" date="2016-10" db="EMBL/GenBank/DDBJ databases">
        <authorList>
            <person name="Varghese N."/>
            <person name="Submissions S."/>
        </authorList>
    </citation>
    <scope>NUCLEOTIDE SEQUENCE [LARGE SCALE GENOMIC DNA]</scope>
    <source>
        <strain evidence="4">CGMCC 4.3506</strain>
    </source>
</reference>
<keyword evidence="4" id="KW-1185">Reference proteome</keyword>
<dbReference type="InterPro" id="IPR013538">
    <property type="entry name" value="ASHA1/2-like_C"/>
</dbReference>
<evidence type="ECO:0000259" key="2">
    <source>
        <dbReference type="Pfam" id="PF08327"/>
    </source>
</evidence>